<evidence type="ECO:0000313" key="1">
    <source>
        <dbReference type="EMBL" id="OFI34499.1"/>
    </source>
</evidence>
<dbReference type="AlphaFoldDB" id="A0A1E8FF24"/>
<organism evidence="1 2">
    <name type="scientific">Alteromonas lipolytica</name>
    <dbReference type="NCBI Taxonomy" id="1856405"/>
    <lineage>
        <taxon>Bacteria</taxon>
        <taxon>Pseudomonadati</taxon>
        <taxon>Pseudomonadota</taxon>
        <taxon>Gammaproteobacteria</taxon>
        <taxon>Alteromonadales</taxon>
        <taxon>Alteromonadaceae</taxon>
        <taxon>Alteromonas/Salinimonas group</taxon>
        <taxon>Alteromonas</taxon>
    </lineage>
</organism>
<keyword evidence="2" id="KW-1185">Reference proteome</keyword>
<gene>
    <name evidence="1" type="ORF">BFC17_17850</name>
</gene>
<evidence type="ECO:0000313" key="2">
    <source>
        <dbReference type="Proteomes" id="UP000176037"/>
    </source>
</evidence>
<dbReference type="Proteomes" id="UP000176037">
    <property type="component" value="Unassembled WGS sequence"/>
</dbReference>
<proteinExistence type="predicted"/>
<dbReference type="RefSeq" id="WP_070176370.1">
    <property type="nucleotide sequence ID" value="NZ_BMJR01000012.1"/>
</dbReference>
<reference evidence="1 2" key="1">
    <citation type="submission" date="2016-09" db="EMBL/GenBank/DDBJ databases">
        <title>Alteromonas lipolytica, a new species isolated from sea water.</title>
        <authorList>
            <person name="Wu Y.-H."/>
            <person name="Cheng H."/>
            <person name="Xu X.-W."/>
        </authorList>
    </citation>
    <scope>NUCLEOTIDE SEQUENCE [LARGE SCALE GENOMIC DNA]</scope>
    <source>
        <strain evidence="1 2">JW12</strain>
    </source>
</reference>
<protein>
    <submittedName>
        <fullName evidence="1">Uncharacterized protein</fullName>
    </submittedName>
</protein>
<accession>A0A1E8FF24</accession>
<dbReference type="EMBL" id="MJIC01000011">
    <property type="protein sequence ID" value="OFI34499.1"/>
    <property type="molecule type" value="Genomic_DNA"/>
</dbReference>
<dbReference type="STRING" id="1856405.BFC17_17850"/>
<sequence>MSISEFVEEKSRQLCFYLRAFWQGSLDYQELNYFFWDTLEEWSVYRCGDLEPGSHKERVFWHLLHQIHYWREEQLINDEILREELDHCVAFLKGESLYPMDCIGIRP</sequence>
<dbReference type="OrthoDB" id="6267605at2"/>
<comment type="caution">
    <text evidence="1">The sequence shown here is derived from an EMBL/GenBank/DDBJ whole genome shotgun (WGS) entry which is preliminary data.</text>
</comment>
<name>A0A1E8FF24_9ALTE</name>